<comment type="similarity">
    <text evidence="1">Belongs to the UPF0065 (bug) family.</text>
</comment>
<organism evidence="3">
    <name type="scientific">Salinicola endophyticus</name>
    <dbReference type="NCBI Taxonomy" id="1949083"/>
    <lineage>
        <taxon>Bacteria</taxon>
        <taxon>Pseudomonadati</taxon>
        <taxon>Pseudomonadota</taxon>
        <taxon>Gammaproteobacteria</taxon>
        <taxon>Oceanospirillales</taxon>
        <taxon>Halomonadaceae</taxon>
        <taxon>Salinicola</taxon>
    </lineage>
</organism>
<feature type="signal peptide" evidence="2">
    <location>
        <begin position="1"/>
        <end position="26"/>
    </location>
</feature>
<keyword evidence="2" id="KW-0732">Signal</keyword>
<dbReference type="AlphaFoldDB" id="A0AB74UAK0"/>
<name>A0AB74UAK0_9GAMM</name>
<dbReference type="PANTHER" id="PTHR42928:SF5">
    <property type="entry name" value="BLR1237 PROTEIN"/>
    <property type="match status" value="1"/>
</dbReference>
<proteinExistence type="inferred from homology"/>
<gene>
    <name evidence="3" type="ORF">ABV408_06350</name>
</gene>
<sequence>MISTTAKRFCLGLLGAALVLPLPALADYPEKPITLIVPWAAGGGTDATARTIATALEKELGQTVNVVNRTGGSGVVGHTAIAMARPDGYTLGLVTGEINMMHWQGLTQLTYADYTPIAQINYDYAGIQVAADGPFDSVKTLLDKVKDEPKGTYNASGTGQGGVWHLAFAGLLLDQGMEADRVTWIPSQGAAPAMTEMAAGSIDIVPSSVPEGRAMIEAGKVKSLAIMAPERLASFPDVPTLKEAIGSDYTIGEWRGIAGPKGMDPAVVETLEKAVEAAYQSDTYQNFMAKQGFGTEWRGADDFGKFMAEQDQRFGEIVKQVGLAK</sequence>
<reference evidence="3" key="1">
    <citation type="submission" date="2024-06" db="EMBL/GenBank/DDBJ databases">
        <title>Complete genome of Salinicola endophyticus HNIBRBA4755.</title>
        <authorList>
            <person name="Shin S.Y."/>
            <person name="Kang H."/>
            <person name="Song J."/>
        </authorList>
    </citation>
    <scope>NUCLEOTIDE SEQUENCE</scope>
    <source>
        <strain evidence="3">HNIBRBA4755</strain>
    </source>
</reference>
<evidence type="ECO:0000256" key="2">
    <source>
        <dbReference type="SAM" id="SignalP"/>
    </source>
</evidence>
<accession>A0AB74UAK0</accession>
<dbReference type="PANTHER" id="PTHR42928">
    <property type="entry name" value="TRICARBOXYLATE-BINDING PROTEIN"/>
    <property type="match status" value="1"/>
</dbReference>
<dbReference type="RefSeq" id="WP_353981609.1">
    <property type="nucleotide sequence ID" value="NZ_CP159578.1"/>
</dbReference>
<feature type="chain" id="PRO_5044504565" evidence="2">
    <location>
        <begin position="27"/>
        <end position="325"/>
    </location>
</feature>
<dbReference type="Pfam" id="PF03401">
    <property type="entry name" value="TctC"/>
    <property type="match status" value="1"/>
</dbReference>
<dbReference type="Gene3D" id="3.40.190.10">
    <property type="entry name" value="Periplasmic binding protein-like II"/>
    <property type="match status" value="1"/>
</dbReference>
<dbReference type="SUPFAM" id="SSF53850">
    <property type="entry name" value="Periplasmic binding protein-like II"/>
    <property type="match status" value="1"/>
</dbReference>
<protein>
    <submittedName>
        <fullName evidence="3">Tripartite tricarboxylate transporter substrate binding protein</fullName>
    </submittedName>
</protein>
<evidence type="ECO:0000313" key="3">
    <source>
        <dbReference type="EMBL" id="XCJ80801.1"/>
    </source>
</evidence>
<dbReference type="InterPro" id="IPR042100">
    <property type="entry name" value="Bug_dom1"/>
</dbReference>
<dbReference type="InterPro" id="IPR005064">
    <property type="entry name" value="BUG"/>
</dbReference>
<evidence type="ECO:0000256" key="1">
    <source>
        <dbReference type="ARBA" id="ARBA00006987"/>
    </source>
</evidence>
<dbReference type="CDD" id="cd07012">
    <property type="entry name" value="PBP2_Bug_TTT"/>
    <property type="match status" value="1"/>
</dbReference>
<dbReference type="Gene3D" id="3.40.190.150">
    <property type="entry name" value="Bordetella uptake gene, domain 1"/>
    <property type="match status" value="1"/>
</dbReference>
<dbReference type="EMBL" id="CP159578">
    <property type="protein sequence ID" value="XCJ80801.1"/>
    <property type="molecule type" value="Genomic_DNA"/>
</dbReference>
<dbReference type="PIRSF" id="PIRSF017082">
    <property type="entry name" value="YflP"/>
    <property type="match status" value="1"/>
</dbReference>